<dbReference type="OrthoDB" id="2148490at2759"/>
<evidence type="ECO:0000256" key="4">
    <source>
        <dbReference type="ARBA" id="ARBA00022792"/>
    </source>
</evidence>
<dbReference type="Pfam" id="PF02096">
    <property type="entry name" value="60KD_IMP"/>
    <property type="match status" value="1"/>
</dbReference>
<feature type="compositionally biased region" description="Pro residues" evidence="10">
    <location>
        <begin position="102"/>
        <end position="115"/>
    </location>
</feature>
<dbReference type="InterPro" id="IPR028055">
    <property type="entry name" value="YidC/Oxa/ALB_C"/>
</dbReference>
<dbReference type="PANTHER" id="PTHR12428:SF66">
    <property type="entry name" value="MITOCHONDRIAL INNER MEMBRANE PROTEIN OXA1L"/>
    <property type="match status" value="1"/>
</dbReference>
<keyword evidence="14" id="KW-1185">Reference proteome</keyword>
<sequence length="489" mass="52287">MMPSRGLLARGHAPRLRILQQRNLSSTPRIASRIPNRSRVRASALQSTQWQNTAPLAASTVAAVRHLSWWGSSSSSPPQPPSTATSNAIPTPSTAPPVEAATPPPPPPPSPPPTPLETTTAATGSEGAFPSLDTITLDSSDIVNAAAQPPDTIGYLRSLGLDYSFPTSVLQSLLEHIHVYTGLPWWGSIAATAMLLRFITLPFYVKASDQGARATAMLSVTKPITDKMMQALRDGDTTTAMQLRQQNVAIKKRAGIKSWHIFQPMMYQSIIGFCGYRLIRGMVDAPVPGLKDGGFLWLSDLTASDPYAIMPLLMAAAMHVMARAGGESGAMMVAPGLQPVLYYAVPGVLLFVMGWQPGALCVWFAASGAIGMTQALLLPRPAVRRYLGLAPIYKPAASESISGLLDQFRGRASGNHSSSQGNAPHYTKGESFMSLRYQAPTLHTRPSSTTNRVIDVKPVQKSQNTTADDDMISANRPMADTPDGLVAGR</sequence>
<feature type="region of interest" description="Disordered" evidence="10">
    <location>
        <begin position="70"/>
        <end position="130"/>
    </location>
</feature>
<feature type="transmembrane region" description="Helical" evidence="11">
    <location>
        <begin position="337"/>
        <end position="356"/>
    </location>
</feature>
<dbReference type="PANTHER" id="PTHR12428">
    <property type="entry name" value="OXA1"/>
    <property type="match status" value="1"/>
</dbReference>
<keyword evidence="3 9" id="KW-0812">Transmembrane</keyword>
<evidence type="ECO:0000256" key="10">
    <source>
        <dbReference type="SAM" id="MobiDB-lite"/>
    </source>
</evidence>
<dbReference type="GO" id="GO:0005743">
    <property type="term" value="C:mitochondrial inner membrane"/>
    <property type="evidence" value="ECO:0007669"/>
    <property type="project" value="UniProtKB-SubCell"/>
</dbReference>
<feature type="region of interest" description="Disordered" evidence="10">
    <location>
        <begin position="443"/>
        <end position="489"/>
    </location>
</feature>
<comment type="similarity">
    <text evidence="2 9">Belongs to the OXA1/ALB3/YidC family.</text>
</comment>
<evidence type="ECO:0000256" key="3">
    <source>
        <dbReference type="ARBA" id="ARBA00022692"/>
    </source>
</evidence>
<evidence type="ECO:0000256" key="7">
    <source>
        <dbReference type="ARBA" id="ARBA00023128"/>
    </source>
</evidence>
<keyword evidence="5" id="KW-0809">Transit peptide</keyword>
<evidence type="ECO:0000313" key="14">
    <source>
        <dbReference type="Proteomes" id="UP000799436"/>
    </source>
</evidence>
<evidence type="ECO:0000256" key="9">
    <source>
        <dbReference type="RuleBase" id="RU003945"/>
    </source>
</evidence>
<evidence type="ECO:0000256" key="6">
    <source>
        <dbReference type="ARBA" id="ARBA00022989"/>
    </source>
</evidence>
<evidence type="ECO:0000256" key="1">
    <source>
        <dbReference type="ARBA" id="ARBA00004448"/>
    </source>
</evidence>
<feature type="transmembrane region" description="Helical" evidence="11">
    <location>
        <begin position="362"/>
        <end position="379"/>
    </location>
</feature>
<dbReference type="GO" id="GO:0032977">
    <property type="term" value="F:membrane insertase activity"/>
    <property type="evidence" value="ECO:0007669"/>
    <property type="project" value="InterPro"/>
</dbReference>
<evidence type="ECO:0000256" key="5">
    <source>
        <dbReference type="ARBA" id="ARBA00022946"/>
    </source>
</evidence>
<comment type="subcellular location">
    <subcellularLocation>
        <location evidence="9">Membrane</location>
        <topology evidence="9">Multi-pass membrane protein</topology>
    </subcellularLocation>
    <subcellularLocation>
        <location evidence="1">Mitochondrion inner membrane</location>
        <topology evidence="1">Multi-pass membrane protein</topology>
    </subcellularLocation>
</comment>
<dbReference type="CDD" id="cd20069">
    <property type="entry name" value="5TM_Oxa1-like"/>
    <property type="match status" value="1"/>
</dbReference>
<dbReference type="AlphaFoldDB" id="A0A6G1L8B1"/>
<accession>A0A6G1L8B1</accession>
<keyword evidence="4" id="KW-0999">Mitochondrion inner membrane</keyword>
<dbReference type="Proteomes" id="UP000799436">
    <property type="component" value="Unassembled WGS sequence"/>
</dbReference>
<name>A0A6G1L8B1_9PEZI</name>
<feature type="domain" description="Membrane insertase YidC/Oxa/ALB C-terminal" evidence="12">
    <location>
        <begin position="185"/>
        <end position="378"/>
    </location>
</feature>
<feature type="compositionally biased region" description="Low complexity" evidence="10">
    <location>
        <begin position="90"/>
        <end position="101"/>
    </location>
</feature>
<reference evidence="13" key="1">
    <citation type="journal article" date="2020" name="Stud. Mycol.">
        <title>101 Dothideomycetes genomes: a test case for predicting lifestyles and emergence of pathogens.</title>
        <authorList>
            <person name="Haridas S."/>
            <person name="Albert R."/>
            <person name="Binder M."/>
            <person name="Bloem J."/>
            <person name="Labutti K."/>
            <person name="Salamov A."/>
            <person name="Andreopoulos B."/>
            <person name="Baker S."/>
            <person name="Barry K."/>
            <person name="Bills G."/>
            <person name="Bluhm B."/>
            <person name="Cannon C."/>
            <person name="Castanera R."/>
            <person name="Culley D."/>
            <person name="Daum C."/>
            <person name="Ezra D."/>
            <person name="Gonzalez J."/>
            <person name="Henrissat B."/>
            <person name="Kuo A."/>
            <person name="Liang C."/>
            <person name="Lipzen A."/>
            <person name="Lutzoni F."/>
            <person name="Magnuson J."/>
            <person name="Mondo S."/>
            <person name="Nolan M."/>
            <person name="Ohm R."/>
            <person name="Pangilinan J."/>
            <person name="Park H.-J."/>
            <person name="Ramirez L."/>
            <person name="Alfaro M."/>
            <person name="Sun H."/>
            <person name="Tritt A."/>
            <person name="Yoshinaga Y."/>
            <person name="Zwiers L.-H."/>
            <person name="Turgeon B."/>
            <person name="Goodwin S."/>
            <person name="Spatafora J."/>
            <person name="Crous P."/>
            <person name="Grigoriev I."/>
        </authorList>
    </citation>
    <scope>NUCLEOTIDE SEQUENCE</scope>
    <source>
        <strain evidence="13">CBS 116005</strain>
    </source>
</reference>
<evidence type="ECO:0000256" key="8">
    <source>
        <dbReference type="ARBA" id="ARBA00023136"/>
    </source>
</evidence>
<proteinExistence type="inferred from homology"/>
<evidence type="ECO:0000256" key="2">
    <source>
        <dbReference type="ARBA" id="ARBA00009877"/>
    </source>
</evidence>
<keyword evidence="8 11" id="KW-0472">Membrane</keyword>
<evidence type="ECO:0000256" key="11">
    <source>
        <dbReference type="SAM" id="Phobius"/>
    </source>
</evidence>
<keyword evidence="6 11" id="KW-1133">Transmembrane helix</keyword>
<organism evidence="13 14">
    <name type="scientific">Teratosphaeria nubilosa</name>
    <dbReference type="NCBI Taxonomy" id="161662"/>
    <lineage>
        <taxon>Eukaryota</taxon>
        <taxon>Fungi</taxon>
        <taxon>Dikarya</taxon>
        <taxon>Ascomycota</taxon>
        <taxon>Pezizomycotina</taxon>
        <taxon>Dothideomycetes</taxon>
        <taxon>Dothideomycetidae</taxon>
        <taxon>Mycosphaerellales</taxon>
        <taxon>Teratosphaeriaceae</taxon>
        <taxon>Teratosphaeria</taxon>
    </lineage>
</organism>
<dbReference type="EMBL" id="ML995836">
    <property type="protein sequence ID" value="KAF2769171.1"/>
    <property type="molecule type" value="Genomic_DNA"/>
</dbReference>
<gene>
    <name evidence="13" type="ORF">EJ03DRAFT_382836</name>
</gene>
<evidence type="ECO:0000259" key="12">
    <source>
        <dbReference type="Pfam" id="PF02096"/>
    </source>
</evidence>
<dbReference type="GO" id="GO:0032979">
    <property type="term" value="P:protein insertion into mitochondrial inner membrane from matrix"/>
    <property type="evidence" value="ECO:0007669"/>
    <property type="project" value="TreeGrafter"/>
</dbReference>
<evidence type="ECO:0000313" key="13">
    <source>
        <dbReference type="EMBL" id="KAF2769171.1"/>
    </source>
</evidence>
<protein>
    <recommendedName>
        <fullName evidence="12">Membrane insertase YidC/Oxa/ALB C-terminal domain-containing protein</fullName>
    </recommendedName>
</protein>
<dbReference type="InterPro" id="IPR001708">
    <property type="entry name" value="YidC/ALB3/OXA1/COX18"/>
</dbReference>
<keyword evidence="7" id="KW-0496">Mitochondrion</keyword>